<reference evidence="4 5" key="1">
    <citation type="journal article" date="2018" name="PLoS Genet.">
        <title>Population sequencing reveals clonal diversity and ancestral inbreeding in the grapevine cultivar Chardonnay.</title>
        <authorList>
            <person name="Roach M.J."/>
            <person name="Johnson D.L."/>
            <person name="Bohlmann J."/>
            <person name="van Vuuren H.J."/>
            <person name="Jones S.J."/>
            <person name="Pretorius I.S."/>
            <person name="Schmidt S.A."/>
            <person name="Borneman A.R."/>
        </authorList>
    </citation>
    <scope>NUCLEOTIDE SEQUENCE [LARGE SCALE GENOMIC DNA]</scope>
    <source>
        <strain evidence="5">cv. Chardonnay</strain>
        <tissue evidence="4">Leaf</tissue>
    </source>
</reference>
<evidence type="ECO:0000313" key="5">
    <source>
        <dbReference type="Proteomes" id="UP000288805"/>
    </source>
</evidence>
<feature type="compositionally biased region" description="Polar residues" evidence="1">
    <location>
        <begin position="158"/>
        <end position="169"/>
    </location>
</feature>
<dbReference type="PANTHER" id="PTHR34222:SF43">
    <property type="entry name" value="RETROTRANSPOSON GAG DOMAIN-CONTAINING PROTEIN"/>
    <property type="match status" value="1"/>
</dbReference>
<feature type="region of interest" description="Disordered" evidence="1">
    <location>
        <begin position="146"/>
        <end position="189"/>
    </location>
</feature>
<dbReference type="PANTHER" id="PTHR34222">
    <property type="entry name" value="GAG_PRE-INTEGRS DOMAIN-CONTAINING PROTEIN"/>
    <property type="match status" value="1"/>
</dbReference>
<dbReference type="InterPro" id="IPR054722">
    <property type="entry name" value="PolX-like_BBD"/>
</dbReference>
<proteinExistence type="predicted"/>
<evidence type="ECO:0000256" key="1">
    <source>
        <dbReference type="SAM" id="MobiDB-lite"/>
    </source>
</evidence>
<accession>A0A438JFL7</accession>
<protein>
    <submittedName>
        <fullName evidence="4">Uncharacterized protein</fullName>
    </submittedName>
</protein>
<comment type="caution">
    <text evidence="4">The sequence shown here is derived from an EMBL/GenBank/DDBJ whole genome shotgun (WGS) entry which is preliminary data.</text>
</comment>
<evidence type="ECO:0000259" key="2">
    <source>
        <dbReference type="Pfam" id="PF14244"/>
    </source>
</evidence>
<dbReference type="Pfam" id="PF14244">
    <property type="entry name" value="Retrotran_gag_3"/>
    <property type="match status" value="1"/>
</dbReference>
<feature type="domain" description="Retrotransposon Copia-like N-terminal" evidence="2">
    <location>
        <begin position="49"/>
        <end position="83"/>
    </location>
</feature>
<organism evidence="4 5">
    <name type="scientific">Vitis vinifera</name>
    <name type="common">Grape</name>
    <dbReference type="NCBI Taxonomy" id="29760"/>
    <lineage>
        <taxon>Eukaryota</taxon>
        <taxon>Viridiplantae</taxon>
        <taxon>Streptophyta</taxon>
        <taxon>Embryophyta</taxon>
        <taxon>Tracheophyta</taxon>
        <taxon>Spermatophyta</taxon>
        <taxon>Magnoliopsida</taxon>
        <taxon>eudicotyledons</taxon>
        <taxon>Gunneridae</taxon>
        <taxon>Pentapetalae</taxon>
        <taxon>rosids</taxon>
        <taxon>Vitales</taxon>
        <taxon>Vitaceae</taxon>
        <taxon>Viteae</taxon>
        <taxon>Vitis</taxon>
    </lineage>
</organism>
<dbReference type="InterPro" id="IPR029472">
    <property type="entry name" value="Copia-like_N"/>
</dbReference>
<gene>
    <name evidence="4" type="ORF">CK203_021974</name>
</gene>
<dbReference type="EMBL" id="QGNW01000044">
    <property type="protein sequence ID" value="RVX07747.1"/>
    <property type="molecule type" value="Genomic_DNA"/>
</dbReference>
<evidence type="ECO:0000313" key="4">
    <source>
        <dbReference type="EMBL" id="RVX07747.1"/>
    </source>
</evidence>
<name>A0A438JFL7_VITVI</name>
<sequence>METPPTGMEKHEGENSILADLTPRMTQVLNHNQTQNQITNHEPATHIGIKVDGTNYALWSQIVEMYISGKDKLEYINGDLPQPLQTDLAFRKWRTENAVVKGWLINSMDPKLIQPFPTVEEAYAQVRREDLRQSVMMMNEDTISGGAMLSRKGHKPQHQLSFQTPSNGKPDTATKPKSQGEGGGCTHYGNTKHTKETCFKLHGYPDWWHELKAKKKCEASGGDNPGRAALMSVEPQLSLVPQQESSISTGEQIAQNDSGNQGYVFSCSKIGNHDGWIINSRATNHMTFDSCDFFKTTQLKRICIANANGVTYPVTGAGTVALSLSFSIPNTLLVPSLSNKLLSIGQVTEELNCCALMYPNFCLFRDILTNEIIGRGTKREGLYYTDDFSYG</sequence>
<evidence type="ECO:0000259" key="3">
    <source>
        <dbReference type="Pfam" id="PF22936"/>
    </source>
</evidence>
<feature type="domain" description="Retrovirus-related Pol polyprotein from transposon TNT 1-94-like beta-barrel" evidence="3">
    <location>
        <begin position="276"/>
        <end position="350"/>
    </location>
</feature>
<dbReference type="Proteomes" id="UP000288805">
    <property type="component" value="Unassembled WGS sequence"/>
</dbReference>
<dbReference type="AlphaFoldDB" id="A0A438JFL7"/>
<dbReference type="Pfam" id="PF22936">
    <property type="entry name" value="Pol_BBD"/>
    <property type="match status" value="1"/>
</dbReference>